<organism evidence="1 2">
    <name type="scientific">Centaurea solstitialis</name>
    <name type="common">yellow star-thistle</name>
    <dbReference type="NCBI Taxonomy" id="347529"/>
    <lineage>
        <taxon>Eukaryota</taxon>
        <taxon>Viridiplantae</taxon>
        <taxon>Streptophyta</taxon>
        <taxon>Embryophyta</taxon>
        <taxon>Tracheophyta</taxon>
        <taxon>Spermatophyta</taxon>
        <taxon>Magnoliopsida</taxon>
        <taxon>eudicotyledons</taxon>
        <taxon>Gunneridae</taxon>
        <taxon>Pentapetalae</taxon>
        <taxon>asterids</taxon>
        <taxon>campanulids</taxon>
        <taxon>Asterales</taxon>
        <taxon>Asteraceae</taxon>
        <taxon>Carduoideae</taxon>
        <taxon>Cardueae</taxon>
        <taxon>Centaureinae</taxon>
        <taxon>Centaurea</taxon>
    </lineage>
</organism>
<dbReference type="Proteomes" id="UP001172457">
    <property type="component" value="Chromosome 6"/>
</dbReference>
<accession>A0AA38T6G4</accession>
<evidence type="ECO:0000313" key="1">
    <source>
        <dbReference type="EMBL" id="KAJ9545183.1"/>
    </source>
</evidence>
<dbReference type="EMBL" id="JARYMX010000006">
    <property type="protein sequence ID" value="KAJ9545183.1"/>
    <property type="molecule type" value="Genomic_DNA"/>
</dbReference>
<sequence length="98" mass="11128">MAIALGWIFNWCGVQIQHFSSVSNFINFAVNWGHSPKKRNIFIAIYYGLLWCSCKAKNEVVFNKVYISSLKMADSVVTMDKIAYSDGQTKPNRTEPMG</sequence>
<reference evidence="1" key="1">
    <citation type="submission" date="2023-03" db="EMBL/GenBank/DDBJ databases">
        <title>Chromosome-scale reference genome and RAD-based genetic map of yellow starthistle (Centaurea solstitialis) reveal putative structural variation and QTLs associated with invader traits.</title>
        <authorList>
            <person name="Reatini B."/>
            <person name="Cang F.A."/>
            <person name="Jiang Q."/>
            <person name="Mckibben M.T.W."/>
            <person name="Barker M.S."/>
            <person name="Rieseberg L.H."/>
            <person name="Dlugosch K.M."/>
        </authorList>
    </citation>
    <scope>NUCLEOTIDE SEQUENCE</scope>
    <source>
        <strain evidence="1">CAN-66</strain>
        <tissue evidence="1">Leaf</tissue>
    </source>
</reference>
<comment type="caution">
    <text evidence="1">The sequence shown here is derived from an EMBL/GenBank/DDBJ whole genome shotgun (WGS) entry which is preliminary data.</text>
</comment>
<gene>
    <name evidence="1" type="ORF">OSB04_024890</name>
</gene>
<proteinExistence type="predicted"/>
<name>A0AA38T6G4_9ASTR</name>
<dbReference type="AlphaFoldDB" id="A0AA38T6G4"/>
<evidence type="ECO:0000313" key="2">
    <source>
        <dbReference type="Proteomes" id="UP001172457"/>
    </source>
</evidence>
<keyword evidence="2" id="KW-1185">Reference proteome</keyword>
<protein>
    <submittedName>
        <fullName evidence="1">Uncharacterized protein</fullName>
    </submittedName>
</protein>